<dbReference type="AlphaFoldDB" id="A0A445ETK2"/>
<evidence type="ECO:0000313" key="2">
    <source>
        <dbReference type="Proteomes" id="UP000289738"/>
    </source>
</evidence>
<reference evidence="1 2" key="1">
    <citation type="submission" date="2019-01" db="EMBL/GenBank/DDBJ databases">
        <title>Sequencing of cultivated peanut Arachis hypogaea provides insights into genome evolution and oil improvement.</title>
        <authorList>
            <person name="Chen X."/>
        </authorList>
    </citation>
    <scope>NUCLEOTIDE SEQUENCE [LARGE SCALE GENOMIC DNA]</scope>
    <source>
        <strain evidence="2">cv. Fuhuasheng</strain>
        <tissue evidence="1">Leaves</tissue>
    </source>
</reference>
<evidence type="ECO:0000313" key="1">
    <source>
        <dbReference type="EMBL" id="RYR78834.1"/>
    </source>
</evidence>
<accession>A0A445ETK2</accession>
<comment type="caution">
    <text evidence="1">The sequence shown here is derived from an EMBL/GenBank/DDBJ whole genome shotgun (WGS) entry which is preliminary data.</text>
</comment>
<sequence length="164" mass="17919">MPETPTGGGSRFLLPPLLPISQLSEAPCYYHTLNLDAMQHDDPFNTGQEEDYNTDDGKVGKFGGPHTCLAPTMSQDHTQLDSSLICKKNRESLPMMIVTHCDHRASVFSVEEIQHTKSGMHPAMSVTSRPAAVQREKYICASSADPQDNCCNNRNSPATAAISK</sequence>
<proteinExistence type="predicted"/>
<keyword evidence="2" id="KW-1185">Reference proteome</keyword>
<name>A0A445ETK2_ARAHY</name>
<dbReference type="Proteomes" id="UP000289738">
    <property type="component" value="Chromosome A01"/>
</dbReference>
<protein>
    <submittedName>
        <fullName evidence="1">Uncharacterized protein</fullName>
    </submittedName>
</protein>
<organism evidence="1 2">
    <name type="scientific">Arachis hypogaea</name>
    <name type="common">Peanut</name>
    <dbReference type="NCBI Taxonomy" id="3818"/>
    <lineage>
        <taxon>Eukaryota</taxon>
        <taxon>Viridiplantae</taxon>
        <taxon>Streptophyta</taxon>
        <taxon>Embryophyta</taxon>
        <taxon>Tracheophyta</taxon>
        <taxon>Spermatophyta</taxon>
        <taxon>Magnoliopsida</taxon>
        <taxon>eudicotyledons</taxon>
        <taxon>Gunneridae</taxon>
        <taxon>Pentapetalae</taxon>
        <taxon>rosids</taxon>
        <taxon>fabids</taxon>
        <taxon>Fabales</taxon>
        <taxon>Fabaceae</taxon>
        <taxon>Papilionoideae</taxon>
        <taxon>50 kb inversion clade</taxon>
        <taxon>dalbergioids sensu lato</taxon>
        <taxon>Dalbergieae</taxon>
        <taxon>Pterocarpus clade</taxon>
        <taxon>Arachis</taxon>
    </lineage>
</organism>
<gene>
    <name evidence="1" type="ORF">Ahy_A01g003697</name>
</gene>
<dbReference type="EMBL" id="SDMP01000001">
    <property type="protein sequence ID" value="RYR78834.1"/>
    <property type="molecule type" value="Genomic_DNA"/>
</dbReference>